<protein>
    <recommendedName>
        <fullName evidence="3">Phage tail protein</fullName>
    </recommendedName>
</protein>
<keyword evidence="2" id="KW-1185">Reference proteome</keyword>
<proteinExistence type="predicted"/>
<evidence type="ECO:0000313" key="2">
    <source>
        <dbReference type="Proteomes" id="UP000297890"/>
    </source>
</evidence>
<dbReference type="Proteomes" id="UP000297890">
    <property type="component" value="Unassembled WGS sequence"/>
</dbReference>
<dbReference type="EMBL" id="SRIO01000037">
    <property type="protein sequence ID" value="TFZ81202.1"/>
    <property type="molecule type" value="Genomic_DNA"/>
</dbReference>
<reference evidence="1 2" key="1">
    <citation type="journal article" date="2019" name="ISME J.">
        <title>Candidatus Macondimonas diazotrophica, a novel gammaproteobacterial genus dominating crude-oil-contaminated coastal sediments.</title>
        <authorList>
            <person name="Karthikeyan S."/>
            <person name="Konstantinidis K."/>
        </authorList>
    </citation>
    <scope>NUCLEOTIDE SEQUENCE [LARGE SCALE GENOMIC DNA]</scope>
    <source>
        <strain evidence="1 2">KTK01</strain>
    </source>
</reference>
<comment type="caution">
    <text evidence="1">The sequence shown here is derived from an EMBL/GenBank/DDBJ whole genome shotgun (WGS) entry which is preliminary data.</text>
</comment>
<gene>
    <name evidence="1" type="ORF">E4680_13415</name>
</gene>
<sequence>MKVFKELAKAVRRFAFEFTDEGHVYFPESKLLRMGVFTPKLIAPDGTIVEELPLAHNRTVMEGRNHQLDVVFHGGTPVTTWYLGVFEGNYTPLDTDTAATFPGSSTECTAYDEATRVAFVEGAASGGIISNAGNEAVFTFNANKTIYGGFLISSSAKGATTGVLMSAARFSPSRVVEPLFSLQIGYNISLVDA</sequence>
<dbReference type="RefSeq" id="WP_135282931.1">
    <property type="nucleotide sequence ID" value="NZ_SRIO01000037.1"/>
</dbReference>
<organism evidence="1 2">
    <name type="scientific">Candidatus Macondimonas diazotrophica</name>
    <dbReference type="NCBI Taxonomy" id="2305248"/>
    <lineage>
        <taxon>Bacteria</taxon>
        <taxon>Pseudomonadati</taxon>
        <taxon>Pseudomonadota</taxon>
        <taxon>Gammaproteobacteria</taxon>
        <taxon>Chromatiales</taxon>
        <taxon>Ectothiorhodospiraceae</taxon>
        <taxon>Candidatus Macondimonas</taxon>
    </lineage>
</organism>
<dbReference type="AlphaFoldDB" id="A0A4Z0F6H7"/>
<evidence type="ECO:0000313" key="1">
    <source>
        <dbReference type="EMBL" id="TFZ81202.1"/>
    </source>
</evidence>
<name>A0A4Z0F6H7_9GAMM</name>
<dbReference type="OrthoDB" id="6905082at2"/>
<evidence type="ECO:0008006" key="3">
    <source>
        <dbReference type="Google" id="ProtNLM"/>
    </source>
</evidence>
<accession>A0A4Z0F6H7</accession>